<organism evidence="2 3">
    <name type="scientific">Sporolactobacillus kofuensis</name>
    <dbReference type="NCBI Taxonomy" id="269672"/>
    <lineage>
        <taxon>Bacteria</taxon>
        <taxon>Bacillati</taxon>
        <taxon>Bacillota</taxon>
        <taxon>Bacilli</taxon>
        <taxon>Bacillales</taxon>
        <taxon>Sporolactobacillaceae</taxon>
        <taxon>Sporolactobacillus</taxon>
    </lineage>
</organism>
<keyword evidence="1" id="KW-0812">Transmembrane</keyword>
<feature type="transmembrane region" description="Helical" evidence="1">
    <location>
        <begin position="39"/>
        <end position="63"/>
    </location>
</feature>
<keyword evidence="3" id="KW-1185">Reference proteome</keyword>
<dbReference type="EMBL" id="JBHSTQ010000005">
    <property type="protein sequence ID" value="MFC6386199.1"/>
    <property type="molecule type" value="Genomic_DNA"/>
</dbReference>
<comment type="caution">
    <text evidence="2">The sequence shown here is derived from an EMBL/GenBank/DDBJ whole genome shotgun (WGS) entry which is preliminary data.</text>
</comment>
<feature type="transmembrane region" description="Helical" evidence="1">
    <location>
        <begin position="75"/>
        <end position="94"/>
    </location>
</feature>
<evidence type="ECO:0000313" key="2">
    <source>
        <dbReference type="EMBL" id="MFC6386199.1"/>
    </source>
</evidence>
<proteinExistence type="predicted"/>
<sequence>MKAYLWLILIYSLANMLGTFLYFLAIVVAAFSVDSGPMTFLTFLILYVPIFLVHLILLLITLAIRKITLPPAKKVLFAGAYMSVVLTLYSWILFTHFI</sequence>
<dbReference type="RefSeq" id="WP_253053611.1">
    <property type="nucleotide sequence ID" value="NZ_JAMXWN010000004.1"/>
</dbReference>
<dbReference type="Proteomes" id="UP001596267">
    <property type="component" value="Unassembled WGS sequence"/>
</dbReference>
<keyword evidence="1" id="KW-1133">Transmembrane helix</keyword>
<accession>A0ABW1WDE6</accession>
<reference evidence="3" key="1">
    <citation type="journal article" date="2019" name="Int. J. Syst. Evol. Microbiol.">
        <title>The Global Catalogue of Microorganisms (GCM) 10K type strain sequencing project: providing services to taxonomists for standard genome sequencing and annotation.</title>
        <authorList>
            <consortium name="The Broad Institute Genomics Platform"/>
            <consortium name="The Broad Institute Genome Sequencing Center for Infectious Disease"/>
            <person name="Wu L."/>
            <person name="Ma J."/>
        </authorList>
    </citation>
    <scope>NUCLEOTIDE SEQUENCE [LARGE SCALE GENOMIC DNA]</scope>
    <source>
        <strain evidence="3">CCUG 42001</strain>
    </source>
</reference>
<protein>
    <submittedName>
        <fullName evidence="2">Uncharacterized protein</fullName>
    </submittedName>
</protein>
<evidence type="ECO:0000313" key="3">
    <source>
        <dbReference type="Proteomes" id="UP001596267"/>
    </source>
</evidence>
<gene>
    <name evidence="2" type="ORF">ACFP7A_06280</name>
</gene>
<name>A0ABW1WDE6_9BACL</name>
<feature type="transmembrane region" description="Helical" evidence="1">
    <location>
        <begin position="7"/>
        <end position="33"/>
    </location>
</feature>
<evidence type="ECO:0000256" key="1">
    <source>
        <dbReference type="SAM" id="Phobius"/>
    </source>
</evidence>
<keyword evidence="1" id="KW-0472">Membrane</keyword>